<dbReference type="InterPro" id="IPR050213">
    <property type="entry name" value="GST_superfamily"/>
</dbReference>
<sequence>MPFGQVPVLEVDGKQLAQSQAICRYLARQWGKQAERTHSIGLGLSGSNAFEEALVDSLGDQYTDYRVEAKPYIYTALGFMEGGDLEKLKKEVMMPARDKFLGFITKFLKNNKTKSGKLSVKSINHCASSLNLMYSNTFKK</sequence>
<keyword evidence="2" id="KW-0808">Transferase</keyword>
<evidence type="ECO:0000256" key="3">
    <source>
        <dbReference type="ARBA" id="ARBA00038317"/>
    </source>
</evidence>
<comment type="catalytic activity">
    <reaction evidence="4">
        <text>RX + glutathione = an S-substituted glutathione + a halide anion + H(+)</text>
        <dbReference type="Rhea" id="RHEA:16437"/>
        <dbReference type="ChEBI" id="CHEBI:15378"/>
        <dbReference type="ChEBI" id="CHEBI:16042"/>
        <dbReference type="ChEBI" id="CHEBI:17792"/>
        <dbReference type="ChEBI" id="CHEBI:57925"/>
        <dbReference type="ChEBI" id="CHEBI:90779"/>
        <dbReference type="EC" id="2.5.1.18"/>
    </reaction>
</comment>
<protein>
    <recommendedName>
        <fullName evidence="1">glutathione transferase</fullName>
        <ecNumber evidence="1">2.5.1.18</ecNumber>
    </recommendedName>
</protein>
<dbReference type="EMBL" id="UYYB01020000">
    <property type="protein sequence ID" value="VDM71343.1"/>
    <property type="molecule type" value="Genomic_DNA"/>
</dbReference>
<comment type="similarity">
    <text evidence="3">Belongs to the GST superfamily. Sigma family.</text>
</comment>
<dbReference type="PANTHER" id="PTHR11571:SF224">
    <property type="entry name" value="HEMATOPOIETIC PROSTAGLANDIN D SYNTHASE"/>
    <property type="match status" value="1"/>
</dbReference>
<keyword evidence="7" id="KW-1185">Reference proteome</keyword>
<organism evidence="6 7">
    <name type="scientific">Strongylus vulgaris</name>
    <name type="common">Blood worm</name>
    <dbReference type="NCBI Taxonomy" id="40348"/>
    <lineage>
        <taxon>Eukaryota</taxon>
        <taxon>Metazoa</taxon>
        <taxon>Ecdysozoa</taxon>
        <taxon>Nematoda</taxon>
        <taxon>Chromadorea</taxon>
        <taxon>Rhabditida</taxon>
        <taxon>Rhabditina</taxon>
        <taxon>Rhabditomorpha</taxon>
        <taxon>Strongyloidea</taxon>
        <taxon>Strongylidae</taxon>
        <taxon>Strongylus</taxon>
    </lineage>
</organism>
<evidence type="ECO:0000259" key="5">
    <source>
        <dbReference type="PROSITE" id="PS50404"/>
    </source>
</evidence>
<dbReference type="Pfam" id="PF02798">
    <property type="entry name" value="GST_N"/>
    <property type="match status" value="1"/>
</dbReference>
<feature type="domain" description="GST N-terminal" evidence="5">
    <location>
        <begin position="1"/>
        <end position="34"/>
    </location>
</feature>
<dbReference type="InterPro" id="IPR036282">
    <property type="entry name" value="Glutathione-S-Trfase_C_sf"/>
</dbReference>
<dbReference type="OrthoDB" id="414243at2759"/>
<dbReference type="CDD" id="cd03192">
    <property type="entry name" value="GST_C_Sigma_like"/>
    <property type="match status" value="1"/>
</dbReference>
<gene>
    <name evidence="6" type="ORF">SVUK_LOCUS6341</name>
</gene>
<dbReference type="Gene3D" id="3.40.30.10">
    <property type="entry name" value="Glutaredoxin"/>
    <property type="match status" value="1"/>
</dbReference>
<feature type="non-terminal residue" evidence="6">
    <location>
        <position position="140"/>
    </location>
</feature>
<evidence type="ECO:0000256" key="2">
    <source>
        <dbReference type="ARBA" id="ARBA00022679"/>
    </source>
</evidence>
<evidence type="ECO:0000256" key="1">
    <source>
        <dbReference type="ARBA" id="ARBA00012452"/>
    </source>
</evidence>
<dbReference type="PANTHER" id="PTHR11571">
    <property type="entry name" value="GLUTATHIONE S-TRANSFERASE"/>
    <property type="match status" value="1"/>
</dbReference>
<evidence type="ECO:0000313" key="6">
    <source>
        <dbReference type="EMBL" id="VDM71343.1"/>
    </source>
</evidence>
<dbReference type="PROSITE" id="PS50404">
    <property type="entry name" value="GST_NTER"/>
    <property type="match status" value="1"/>
</dbReference>
<dbReference type="EC" id="2.5.1.18" evidence="1"/>
<dbReference type="AlphaFoldDB" id="A0A3P7ITZ4"/>
<accession>A0A3P7ITZ4</accession>
<evidence type="ECO:0000313" key="7">
    <source>
        <dbReference type="Proteomes" id="UP000270094"/>
    </source>
</evidence>
<reference evidence="6 7" key="1">
    <citation type="submission" date="2018-11" db="EMBL/GenBank/DDBJ databases">
        <authorList>
            <consortium name="Pathogen Informatics"/>
        </authorList>
    </citation>
    <scope>NUCLEOTIDE SEQUENCE [LARGE SCALE GENOMIC DNA]</scope>
</reference>
<dbReference type="InterPro" id="IPR004045">
    <property type="entry name" value="Glutathione_S-Trfase_N"/>
</dbReference>
<dbReference type="GO" id="GO:0006749">
    <property type="term" value="P:glutathione metabolic process"/>
    <property type="evidence" value="ECO:0007669"/>
    <property type="project" value="TreeGrafter"/>
</dbReference>
<dbReference type="SUPFAM" id="SSF47616">
    <property type="entry name" value="GST C-terminal domain-like"/>
    <property type="match status" value="1"/>
</dbReference>
<proteinExistence type="inferred from homology"/>
<evidence type="ECO:0000256" key="4">
    <source>
        <dbReference type="ARBA" id="ARBA00047960"/>
    </source>
</evidence>
<dbReference type="InterPro" id="IPR036249">
    <property type="entry name" value="Thioredoxin-like_sf"/>
</dbReference>
<dbReference type="GO" id="GO:0004364">
    <property type="term" value="F:glutathione transferase activity"/>
    <property type="evidence" value="ECO:0007669"/>
    <property type="project" value="UniProtKB-EC"/>
</dbReference>
<dbReference type="Gene3D" id="1.20.1050.10">
    <property type="match status" value="1"/>
</dbReference>
<name>A0A3P7ITZ4_STRVU</name>
<dbReference type="Proteomes" id="UP000270094">
    <property type="component" value="Unassembled WGS sequence"/>
</dbReference>
<dbReference type="SUPFAM" id="SSF52833">
    <property type="entry name" value="Thioredoxin-like"/>
    <property type="match status" value="1"/>
</dbReference>